<evidence type="ECO:0000256" key="8">
    <source>
        <dbReference type="ARBA" id="ARBA00023065"/>
    </source>
</evidence>
<feature type="transmembrane region" description="Helical" evidence="11">
    <location>
        <begin position="343"/>
        <end position="361"/>
    </location>
</feature>
<evidence type="ECO:0000256" key="10">
    <source>
        <dbReference type="ARBA" id="ARBA00023303"/>
    </source>
</evidence>
<sequence length="749" mass="86927">MRRFARRLSQIARLNVLDKDVPSVVLTRPSQASIFQFDDDRTYFQTLGIKTVPTNTSGAFLSVPNKINQSKNKNMRQQRNVTSIDDKVDDWFDIESMKSYNSNQCESVNHKAFTKEMHKRQNSEMLARTSRFLSIMYAILLIIIGGMCTTYKLNRTEYIVSDIFIILISFIGTIWLMFLHFDILKYKRWALEFVRPSLMDKYQHDDERQTSMYDDESDSIKDNKEEEDGVETISENVDVYDSISMNTAMIFDYYVQHKGRNASTRQENGSNVDSQSINQLGSNKNGIQTGYRFFQGKHSNDFYLKTGMIIFCFGSIMHLGIGVVQQIYFMIHKDVNCQEPFKLTAYIVRILFSFYQLFIGFKYSNIIINRFKNLSRFALMHLLGTAIAIWLDSITEEVVDDYVSRKLESYNVTNDHFEEFLMQNDEPFHDHLIRANNCSRLAIVSNQSMSALPYLYPFTIEFNIALASVWYMTWTNIGKVNDKSLFHSVKTERVEDENGQEEIHYRSSGLSLNVDCHSSNRGLFLGLAFLLLIIITIVIFFSTIKKDVYAHFSIGTYSLQISVLTISCLIVIPLAYCKIQQLDVVKWEHRDNAFTIMDDILVLIPIPFYFVHYGLSIVANIFDIMEPQFERANNLLLSVIDLLTIAQVIIQSPFIVDGLRRCANRSSVRFHKPGRELIMFALILNVTLWILNTFELKSVEVHHASHHYFGQFSSMIISHGTLPIMLFYRFHSSVCLSNIWKYAYEKDDT</sequence>
<keyword evidence="13" id="KW-1185">Reference proteome</keyword>
<dbReference type="Proteomes" id="UP001142055">
    <property type="component" value="Chromosome 1"/>
</dbReference>
<feature type="transmembrane region" description="Helical" evidence="11">
    <location>
        <begin position="523"/>
        <end position="544"/>
    </location>
</feature>
<comment type="similarity">
    <text evidence="2">Belongs to the otopetrin family.</text>
</comment>
<feature type="transmembrane region" description="Helical" evidence="11">
    <location>
        <begin position="708"/>
        <end position="728"/>
    </location>
</feature>
<evidence type="ECO:0000256" key="7">
    <source>
        <dbReference type="ARBA" id="ARBA00022989"/>
    </source>
</evidence>
<feature type="transmembrane region" description="Helical" evidence="11">
    <location>
        <begin position="159"/>
        <end position="179"/>
    </location>
</feature>
<dbReference type="PANTHER" id="PTHR21522:SF58">
    <property type="entry name" value="AGAP000074-PA"/>
    <property type="match status" value="1"/>
</dbReference>
<dbReference type="AlphaFoldDB" id="A0A9Q0MC45"/>
<name>A0A9Q0MC45_BLOTA</name>
<keyword evidence="9 11" id="KW-0472">Membrane</keyword>
<dbReference type="EMBL" id="JAPWDV010000001">
    <property type="protein sequence ID" value="KAJ6223126.1"/>
    <property type="molecule type" value="Genomic_DNA"/>
</dbReference>
<feature type="transmembrane region" description="Helical" evidence="11">
    <location>
        <begin position="132"/>
        <end position="153"/>
    </location>
</feature>
<dbReference type="PANTHER" id="PTHR21522">
    <property type="entry name" value="PROTON CHANNEL OTOP"/>
    <property type="match status" value="1"/>
</dbReference>
<feature type="transmembrane region" description="Helical" evidence="11">
    <location>
        <begin position="454"/>
        <end position="474"/>
    </location>
</feature>
<evidence type="ECO:0000256" key="6">
    <source>
        <dbReference type="ARBA" id="ARBA00022781"/>
    </source>
</evidence>
<keyword evidence="8" id="KW-0406">Ion transport</keyword>
<proteinExistence type="inferred from homology"/>
<organism evidence="12 13">
    <name type="scientific">Blomia tropicalis</name>
    <name type="common">Mite</name>
    <dbReference type="NCBI Taxonomy" id="40697"/>
    <lineage>
        <taxon>Eukaryota</taxon>
        <taxon>Metazoa</taxon>
        <taxon>Ecdysozoa</taxon>
        <taxon>Arthropoda</taxon>
        <taxon>Chelicerata</taxon>
        <taxon>Arachnida</taxon>
        <taxon>Acari</taxon>
        <taxon>Acariformes</taxon>
        <taxon>Sarcoptiformes</taxon>
        <taxon>Astigmata</taxon>
        <taxon>Glycyphagoidea</taxon>
        <taxon>Echimyopodidae</taxon>
        <taxon>Blomia</taxon>
    </lineage>
</organism>
<reference evidence="12" key="1">
    <citation type="submission" date="2022-12" db="EMBL/GenBank/DDBJ databases">
        <title>Genome assemblies of Blomia tropicalis.</title>
        <authorList>
            <person name="Cui Y."/>
        </authorList>
    </citation>
    <scope>NUCLEOTIDE SEQUENCE</scope>
    <source>
        <tissue evidence="12">Adult mites</tissue>
    </source>
</reference>
<keyword evidence="10" id="KW-0407">Ion channel</keyword>
<feature type="transmembrane region" description="Helical" evidence="11">
    <location>
        <begin position="373"/>
        <end position="391"/>
    </location>
</feature>
<protein>
    <submittedName>
        <fullName evidence="12">Uncharacterized protein</fullName>
    </submittedName>
</protein>
<evidence type="ECO:0000256" key="2">
    <source>
        <dbReference type="ARBA" id="ARBA00006513"/>
    </source>
</evidence>
<feature type="transmembrane region" description="Helical" evidence="11">
    <location>
        <begin position="634"/>
        <end position="656"/>
    </location>
</feature>
<feature type="transmembrane region" description="Helical" evidence="11">
    <location>
        <begin position="556"/>
        <end position="579"/>
    </location>
</feature>
<feature type="transmembrane region" description="Helical" evidence="11">
    <location>
        <begin position="600"/>
        <end position="622"/>
    </location>
</feature>
<evidence type="ECO:0000256" key="9">
    <source>
        <dbReference type="ARBA" id="ARBA00023136"/>
    </source>
</evidence>
<evidence type="ECO:0000313" key="13">
    <source>
        <dbReference type="Proteomes" id="UP001142055"/>
    </source>
</evidence>
<gene>
    <name evidence="12" type="ORF">RDWZM_001671</name>
</gene>
<keyword evidence="5 11" id="KW-0812">Transmembrane</keyword>
<comment type="subcellular location">
    <subcellularLocation>
        <location evidence="1">Cell membrane</location>
        <topology evidence="1">Multi-pass membrane protein</topology>
    </subcellularLocation>
</comment>
<accession>A0A9Q0MC45</accession>
<dbReference type="OMA" id="DPDNCRD"/>
<feature type="transmembrane region" description="Helical" evidence="11">
    <location>
        <begin position="302"/>
        <end position="331"/>
    </location>
</feature>
<dbReference type="GO" id="GO:0005886">
    <property type="term" value="C:plasma membrane"/>
    <property type="evidence" value="ECO:0007669"/>
    <property type="project" value="UniProtKB-SubCell"/>
</dbReference>
<keyword evidence="6" id="KW-0375">Hydrogen ion transport</keyword>
<evidence type="ECO:0000256" key="4">
    <source>
        <dbReference type="ARBA" id="ARBA00022475"/>
    </source>
</evidence>
<dbReference type="InterPro" id="IPR004878">
    <property type="entry name" value="Otopetrin"/>
</dbReference>
<evidence type="ECO:0000256" key="5">
    <source>
        <dbReference type="ARBA" id="ARBA00022692"/>
    </source>
</evidence>
<keyword evidence="4" id="KW-1003">Cell membrane</keyword>
<evidence type="ECO:0000313" key="12">
    <source>
        <dbReference type="EMBL" id="KAJ6223126.1"/>
    </source>
</evidence>
<keyword evidence="7 11" id="KW-1133">Transmembrane helix</keyword>
<evidence type="ECO:0000256" key="3">
    <source>
        <dbReference type="ARBA" id="ARBA00022448"/>
    </source>
</evidence>
<keyword evidence="3" id="KW-0813">Transport</keyword>
<dbReference type="Pfam" id="PF03189">
    <property type="entry name" value="Otopetrin"/>
    <property type="match status" value="1"/>
</dbReference>
<evidence type="ECO:0000256" key="1">
    <source>
        <dbReference type="ARBA" id="ARBA00004651"/>
    </source>
</evidence>
<evidence type="ECO:0000256" key="11">
    <source>
        <dbReference type="SAM" id="Phobius"/>
    </source>
</evidence>
<dbReference type="GO" id="GO:0015252">
    <property type="term" value="F:proton channel activity"/>
    <property type="evidence" value="ECO:0007669"/>
    <property type="project" value="InterPro"/>
</dbReference>
<feature type="transmembrane region" description="Helical" evidence="11">
    <location>
        <begin position="677"/>
        <end position="696"/>
    </location>
</feature>
<comment type="caution">
    <text evidence="12">The sequence shown here is derived from an EMBL/GenBank/DDBJ whole genome shotgun (WGS) entry which is preliminary data.</text>
</comment>